<feature type="transmembrane region" description="Helical" evidence="2">
    <location>
        <begin position="153"/>
        <end position="171"/>
    </location>
</feature>
<dbReference type="InterPro" id="IPR036890">
    <property type="entry name" value="HATPase_C_sf"/>
</dbReference>
<keyword evidence="2" id="KW-0812">Transmembrane</keyword>
<feature type="transmembrane region" description="Helical" evidence="2">
    <location>
        <begin position="35"/>
        <end position="68"/>
    </location>
</feature>
<evidence type="ECO:0000256" key="2">
    <source>
        <dbReference type="SAM" id="Phobius"/>
    </source>
</evidence>
<evidence type="ECO:0000259" key="3">
    <source>
        <dbReference type="Pfam" id="PF14501"/>
    </source>
</evidence>
<feature type="domain" description="Sensor histidine kinase NatK-like C-terminal" evidence="3">
    <location>
        <begin position="332"/>
        <end position="388"/>
    </location>
</feature>
<dbReference type="EC" id="2.7.3.-" evidence="4"/>
<dbReference type="GO" id="GO:0042802">
    <property type="term" value="F:identical protein binding"/>
    <property type="evidence" value="ECO:0007669"/>
    <property type="project" value="TreeGrafter"/>
</dbReference>
<dbReference type="GO" id="GO:0016301">
    <property type="term" value="F:kinase activity"/>
    <property type="evidence" value="ECO:0007669"/>
    <property type="project" value="UniProtKB-KW"/>
</dbReference>
<evidence type="ECO:0000313" key="5">
    <source>
        <dbReference type="Proteomes" id="UP000254797"/>
    </source>
</evidence>
<keyword evidence="2" id="KW-0472">Membrane</keyword>
<feature type="transmembrane region" description="Helical" evidence="2">
    <location>
        <begin position="183"/>
        <end position="202"/>
    </location>
</feature>
<organism evidence="4 5">
    <name type="scientific">Streptococcus dysgalactiae subsp. dysgalactiae</name>
    <dbReference type="NCBI Taxonomy" id="99822"/>
    <lineage>
        <taxon>Bacteria</taxon>
        <taxon>Bacillati</taxon>
        <taxon>Bacillota</taxon>
        <taxon>Bacilli</taxon>
        <taxon>Lactobacillales</taxon>
        <taxon>Streptococcaceae</taxon>
        <taxon>Streptococcus</taxon>
    </lineage>
</organism>
<proteinExistence type="predicted"/>
<feature type="transmembrane region" description="Helical" evidence="2">
    <location>
        <begin position="119"/>
        <end position="141"/>
    </location>
</feature>
<keyword evidence="4" id="KW-0418">Kinase</keyword>
<dbReference type="Proteomes" id="UP000254797">
    <property type="component" value="Unassembled WGS sequence"/>
</dbReference>
<dbReference type="Pfam" id="PF14501">
    <property type="entry name" value="HATPase_c_5"/>
    <property type="match status" value="1"/>
</dbReference>
<sequence length="427" mass="50068">MIFIHSMFFFYTTIFIDSWIIFSKSSGIKLKWKPLCVTGAIFIVANVLFDNVILIDQLFFIIVSLLFAPQKKLSEHIFNGFFAIMIVELLFRVIGFFFLPAVLGFSIRQINSDLRLLELCYLLILPMFYLFSYIFSIDLSLLGFISEDKMKKWVFWMNATMFSYYFFVHFLVKVQSEFLGLYFRYRSILIFIYLAILIWIIVKLDRFAKDQLSQKLAQAQNERIAYLENYNQSIEQLYRDIRTVKHDSENILISLKDSIDSGDIESITQVYETVVQQLATSLRRPGYEMSSLDNIKEAVVRSVMNSKLLEAQHYGIDLYIEIPDVIDDLPIKLLDLIVLFTGLVDNAIETAKGSRRPFLSIAYFKQDGKQFFIIENSTKTNRVDMVSLFHDRQKSLPRFFTILDGHPQITLSSKSDHYRLRQLLEMR</sequence>
<keyword evidence="1" id="KW-0175">Coiled coil</keyword>
<gene>
    <name evidence="4" type="primary">fasC</name>
    <name evidence="4" type="ORF">NCTC4670_00227</name>
</gene>
<dbReference type="Gene3D" id="3.30.565.10">
    <property type="entry name" value="Histidine kinase-like ATPase, C-terminal domain"/>
    <property type="match status" value="1"/>
</dbReference>
<protein>
    <submittedName>
        <fullName evidence="4">Sensory transduction protein kinase</fullName>
        <ecNumber evidence="4">2.7.3.-</ecNumber>
    </submittedName>
</protein>
<name>A0A380JS17_STRDY</name>
<feature type="coiled-coil region" evidence="1">
    <location>
        <begin position="209"/>
        <end position="247"/>
    </location>
</feature>
<dbReference type="AlphaFoldDB" id="A0A380JS17"/>
<dbReference type="PANTHER" id="PTHR40448">
    <property type="entry name" value="TWO-COMPONENT SENSOR HISTIDINE KINASE"/>
    <property type="match status" value="1"/>
</dbReference>
<evidence type="ECO:0000256" key="1">
    <source>
        <dbReference type="SAM" id="Coils"/>
    </source>
</evidence>
<accession>A0A380JS17</accession>
<keyword evidence="2" id="KW-1133">Transmembrane helix</keyword>
<dbReference type="EMBL" id="UHFG01000004">
    <property type="protein sequence ID" value="SUN47171.1"/>
    <property type="molecule type" value="Genomic_DNA"/>
</dbReference>
<feature type="transmembrane region" description="Helical" evidence="2">
    <location>
        <begin position="6"/>
        <end position="23"/>
    </location>
</feature>
<keyword evidence="4" id="KW-0808">Transferase</keyword>
<dbReference type="InterPro" id="IPR032834">
    <property type="entry name" value="NatK-like_C"/>
</dbReference>
<feature type="transmembrane region" description="Helical" evidence="2">
    <location>
        <begin position="80"/>
        <end position="107"/>
    </location>
</feature>
<dbReference type="PANTHER" id="PTHR40448:SF1">
    <property type="entry name" value="TWO-COMPONENT SENSOR HISTIDINE KINASE"/>
    <property type="match status" value="1"/>
</dbReference>
<reference evidence="4 5" key="1">
    <citation type="submission" date="2018-06" db="EMBL/GenBank/DDBJ databases">
        <authorList>
            <consortium name="Pathogen Informatics"/>
            <person name="Doyle S."/>
        </authorList>
    </citation>
    <scope>NUCLEOTIDE SEQUENCE [LARGE SCALE GENOMIC DNA]</scope>
    <source>
        <strain evidence="4 5">NCTC4670</strain>
    </source>
</reference>
<evidence type="ECO:0000313" key="4">
    <source>
        <dbReference type="EMBL" id="SUN47171.1"/>
    </source>
</evidence>
<dbReference type="RefSeq" id="WP_115245615.1">
    <property type="nucleotide sequence ID" value="NZ_UHFG01000004.1"/>
</dbReference>